<dbReference type="AlphaFoldDB" id="A0A926DMP3"/>
<evidence type="ECO:0000256" key="1">
    <source>
        <dbReference type="SAM" id="Phobius"/>
    </source>
</evidence>
<name>A0A926DMP3_9FIRM</name>
<dbReference type="RefSeq" id="WP_249313810.1">
    <property type="nucleotide sequence ID" value="NZ_JACRSU010000006.1"/>
</dbReference>
<evidence type="ECO:0008006" key="4">
    <source>
        <dbReference type="Google" id="ProtNLM"/>
    </source>
</evidence>
<gene>
    <name evidence="2" type="ORF">H8698_12625</name>
</gene>
<evidence type="ECO:0000313" key="2">
    <source>
        <dbReference type="EMBL" id="MBC8541825.1"/>
    </source>
</evidence>
<dbReference type="Proteomes" id="UP000611762">
    <property type="component" value="Unassembled WGS sequence"/>
</dbReference>
<reference evidence="2" key="1">
    <citation type="submission" date="2020-08" db="EMBL/GenBank/DDBJ databases">
        <title>Genome public.</title>
        <authorList>
            <person name="Liu C."/>
            <person name="Sun Q."/>
        </authorList>
    </citation>
    <scope>NUCLEOTIDE SEQUENCE</scope>
    <source>
        <strain evidence="2">H8</strain>
    </source>
</reference>
<organism evidence="2 3">
    <name type="scientific">Congzhengia minquanensis</name>
    <dbReference type="NCBI Taxonomy" id="2763657"/>
    <lineage>
        <taxon>Bacteria</taxon>
        <taxon>Bacillati</taxon>
        <taxon>Bacillota</taxon>
        <taxon>Clostridia</taxon>
        <taxon>Eubacteriales</taxon>
        <taxon>Oscillospiraceae</taxon>
        <taxon>Congzhengia</taxon>
    </lineage>
</organism>
<proteinExistence type="predicted"/>
<feature type="transmembrane region" description="Helical" evidence="1">
    <location>
        <begin position="132"/>
        <end position="152"/>
    </location>
</feature>
<sequence>MKIIQKTAKTFLREFGKEITIQRLSEALSRRGYVLLYMGSDDGNEQLLNLGLLDYAKGKKAFTVCTSLKIVFVDIECHNNDKIKLILHELAHIELGHIGNEFNCRDEVAAEIEADAVVYAVLNPPDTTRSGVMLLMVTIILLIFAMILIFVFQKTETISGSTAAAIPAPIESALSNTAEQIEEQIADENVFVYVTPSGNCYHTPECRYAQSDNAIKIK</sequence>
<keyword evidence="1" id="KW-1133">Transmembrane helix</keyword>
<dbReference type="EMBL" id="JACRSU010000006">
    <property type="protein sequence ID" value="MBC8541825.1"/>
    <property type="molecule type" value="Genomic_DNA"/>
</dbReference>
<protein>
    <recommendedName>
        <fullName evidence="4">IrrE N-terminal-like domain-containing protein</fullName>
    </recommendedName>
</protein>
<keyword evidence="3" id="KW-1185">Reference proteome</keyword>
<comment type="caution">
    <text evidence="2">The sequence shown here is derived from an EMBL/GenBank/DDBJ whole genome shotgun (WGS) entry which is preliminary data.</text>
</comment>
<keyword evidence="1" id="KW-0472">Membrane</keyword>
<accession>A0A926DMP3</accession>
<keyword evidence="1" id="KW-0812">Transmembrane</keyword>
<evidence type="ECO:0000313" key="3">
    <source>
        <dbReference type="Proteomes" id="UP000611762"/>
    </source>
</evidence>